<organism evidence="2 3">
    <name type="scientific">Sphagnum jensenii</name>
    <dbReference type="NCBI Taxonomy" id="128206"/>
    <lineage>
        <taxon>Eukaryota</taxon>
        <taxon>Viridiplantae</taxon>
        <taxon>Streptophyta</taxon>
        <taxon>Embryophyta</taxon>
        <taxon>Bryophyta</taxon>
        <taxon>Sphagnophytina</taxon>
        <taxon>Sphagnopsida</taxon>
        <taxon>Sphagnales</taxon>
        <taxon>Sphagnaceae</taxon>
        <taxon>Sphagnum</taxon>
    </lineage>
</organism>
<feature type="signal peptide" evidence="1">
    <location>
        <begin position="1"/>
        <end position="22"/>
    </location>
</feature>
<evidence type="ECO:0000313" key="2">
    <source>
        <dbReference type="EMBL" id="CAK9854788.1"/>
    </source>
</evidence>
<name>A0ABP0ZWM0_9BRYO</name>
<proteinExistence type="predicted"/>
<feature type="chain" id="PRO_5045470242" description="F-box/LRR-repeat protein" evidence="1">
    <location>
        <begin position="23"/>
        <end position="77"/>
    </location>
</feature>
<gene>
    <name evidence="2" type="ORF">CSSPJE1EN2_LOCUS24720</name>
</gene>
<reference evidence="2" key="1">
    <citation type="submission" date="2024-03" db="EMBL/GenBank/DDBJ databases">
        <authorList>
            <consortium name="ELIXIR-Norway"/>
            <consortium name="Elixir Norway"/>
        </authorList>
    </citation>
    <scope>NUCLEOTIDE SEQUENCE</scope>
</reference>
<evidence type="ECO:0000256" key="1">
    <source>
        <dbReference type="SAM" id="SignalP"/>
    </source>
</evidence>
<protein>
    <recommendedName>
        <fullName evidence="4">F-box/LRR-repeat protein</fullName>
    </recommendedName>
</protein>
<comment type="caution">
    <text evidence="2">The sequence shown here is derived from an EMBL/GenBank/DDBJ whole genome shotgun (WGS) entry which is preliminary data.</text>
</comment>
<keyword evidence="1" id="KW-0732">Signal</keyword>
<feature type="non-terminal residue" evidence="2">
    <location>
        <position position="77"/>
    </location>
</feature>
<dbReference type="EMBL" id="CAXHBF010000014">
    <property type="protein sequence ID" value="CAK9854788.1"/>
    <property type="molecule type" value="Genomic_DNA"/>
</dbReference>
<dbReference type="Proteomes" id="UP001497522">
    <property type="component" value="Unassembled WGS sequence"/>
</dbReference>
<accession>A0ABP0ZWM0</accession>
<keyword evidence="3" id="KW-1185">Reference proteome</keyword>
<evidence type="ECO:0008006" key="4">
    <source>
        <dbReference type="Google" id="ProtNLM"/>
    </source>
</evidence>
<feature type="non-terminal residue" evidence="2">
    <location>
        <position position="1"/>
    </location>
</feature>
<sequence>MAITKLLKLWLCKVYCLFKKQAICKEPVCRIMVALLANCPTLKIVSYMRFPMEERTTMIQAQLRSARKSLIIDIYMI</sequence>
<evidence type="ECO:0000313" key="3">
    <source>
        <dbReference type="Proteomes" id="UP001497522"/>
    </source>
</evidence>